<evidence type="ECO:0000259" key="6">
    <source>
        <dbReference type="PROSITE" id="PS50949"/>
    </source>
</evidence>
<proteinExistence type="inferred from homology"/>
<keyword evidence="5" id="KW-0804">Transcription</keyword>
<dbReference type="InterPro" id="IPR004839">
    <property type="entry name" value="Aminotransferase_I/II_large"/>
</dbReference>
<keyword evidence="4" id="KW-0238">DNA-binding</keyword>
<dbReference type="InterPro" id="IPR015424">
    <property type="entry name" value="PyrdxlP-dep_Trfase"/>
</dbReference>
<dbReference type="GO" id="GO:0030170">
    <property type="term" value="F:pyridoxal phosphate binding"/>
    <property type="evidence" value="ECO:0007669"/>
    <property type="project" value="InterPro"/>
</dbReference>
<dbReference type="Pfam" id="PF00155">
    <property type="entry name" value="Aminotran_1_2"/>
    <property type="match status" value="1"/>
</dbReference>
<dbReference type="GO" id="GO:0003677">
    <property type="term" value="F:DNA binding"/>
    <property type="evidence" value="ECO:0007669"/>
    <property type="project" value="UniProtKB-KW"/>
</dbReference>
<keyword evidence="7" id="KW-0808">Transferase</keyword>
<keyword evidence="7" id="KW-0032">Aminotransferase</keyword>
<evidence type="ECO:0000313" key="8">
    <source>
        <dbReference type="Proteomes" id="UP000636505"/>
    </source>
</evidence>
<evidence type="ECO:0000256" key="1">
    <source>
        <dbReference type="ARBA" id="ARBA00005384"/>
    </source>
</evidence>
<feature type="domain" description="HTH gntR-type" evidence="6">
    <location>
        <begin position="13"/>
        <end position="81"/>
    </location>
</feature>
<name>A0A8J7DBL0_9CYAN</name>
<dbReference type="EMBL" id="JADEXG010000023">
    <property type="protein sequence ID" value="MBE9077872.1"/>
    <property type="molecule type" value="Genomic_DNA"/>
</dbReference>
<dbReference type="InterPro" id="IPR036390">
    <property type="entry name" value="WH_DNA-bd_sf"/>
</dbReference>
<dbReference type="InterPro" id="IPR051446">
    <property type="entry name" value="HTH_trans_reg/aminotransferase"/>
</dbReference>
<dbReference type="SMART" id="SM00345">
    <property type="entry name" value="HTH_GNTR"/>
    <property type="match status" value="1"/>
</dbReference>
<keyword evidence="3" id="KW-0805">Transcription regulation</keyword>
<reference evidence="7" key="1">
    <citation type="submission" date="2020-10" db="EMBL/GenBank/DDBJ databases">
        <authorList>
            <person name="Castelo-Branco R."/>
            <person name="Eusebio N."/>
            <person name="Adriana R."/>
            <person name="Vieira A."/>
            <person name="Brugerolle De Fraissinette N."/>
            <person name="Rezende De Castro R."/>
            <person name="Schneider M.P."/>
            <person name="Vasconcelos V."/>
            <person name="Leao P.N."/>
        </authorList>
    </citation>
    <scope>NUCLEOTIDE SEQUENCE</scope>
    <source>
        <strain evidence="7">LEGE 07310</strain>
    </source>
</reference>
<dbReference type="PANTHER" id="PTHR46577">
    <property type="entry name" value="HTH-TYPE TRANSCRIPTIONAL REGULATORY PROTEIN GABR"/>
    <property type="match status" value="1"/>
</dbReference>
<evidence type="ECO:0000256" key="5">
    <source>
        <dbReference type="ARBA" id="ARBA00023163"/>
    </source>
</evidence>
<evidence type="ECO:0000313" key="7">
    <source>
        <dbReference type="EMBL" id="MBE9077872.1"/>
    </source>
</evidence>
<dbReference type="PANTHER" id="PTHR46577:SF1">
    <property type="entry name" value="HTH-TYPE TRANSCRIPTIONAL REGULATORY PROTEIN GABR"/>
    <property type="match status" value="1"/>
</dbReference>
<dbReference type="PROSITE" id="PS50949">
    <property type="entry name" value="HTH_GNTR"/>
    <property type="match status" value="1"/>
</dbReference>
<keyword evidence="8" id="KW-1185">Reference proteome</keyword>
<dbReference type="CDD" id="cd00609">
    <property type="entry name" value="AAT_like"/>
    <property type="match status" value="1"/>
</dbReference>
<dbReference type="Pfam" id="PF00392">
    <property type="entry name" value="GntR"/>
    <property type="match status" value="1"/>
</dbReference>
<sequence length="488" mass="54134">MEFAIALTPHSSTSLHRQLYDALRQAILTGRLAPQQRLPSTRALAKALSIARSTVTQSYEQLLSEGYLQTVVGSGTYVCDQLPDDLLRSQSVPTASKPAPTSIQLSSYGASLADLAHPATAEPAAEISFRYGRPALDQFPLEQWRKLLSLHCRHHDWLDYAADPMGYGPLRSAIAHYLSQARAVHCNPEQILITNGTQQAIYLTARLLLEPGERVAFEDPGYLSARRIFESQGARLLPITVDGAGFQVSHLEEVSEAVRLVYVTPSHQFPTGAVLSLARRLALLAWAERTGSLIVEDDYDSEYRYEGRPIPALQGLGLGQSVLYMGTFSKVLFPALRIGYIVLPLALVEVFSRAKWLADRQTPALEQAVLADFIAEGHLERHIRRMRSRYDQRRQTLVAALKEVFCDRVTILGENAGLHLMVRFQTELQDAELIARAAQAGVGLISAQSHYLAGGEGHEFIFSYSELSEEKIQTGIERIAYFLKPARL</sequence>
<dbReference type="SUPFAM" id="SSF46785">
    <property type="entry name" value="Winged helix' DNA-binding domain"/>
    <property type="match status" value="1"/>
</dbReference>
<evidence type="ECO:0000256" key="2">
    <source>
        <dbReference type="ARBA" id="ARBA00022898"/>
    </source>
</evidence>
<evidence type="ECO:0000256" key="3">
    <source>
        <dbReference type="ARBA" id="ARBA00023015"/>
    </source>
</evidence>
<dbReference type="InterPro" id="IPR015421">
    <property type="entry name" value="PyrdxlP-dep_Trfase_major"/>
</dbReference>
<dbReference type="Gene3D" id="1.10.10.10">
    <property type="entry name" value="Winged helix-like DNA-binding domain superfamily/Winged helix DNA-binding domain"/>
    <property type="match status" value="1"/>
</dbReference>
<dbReference type="GO" id="GO:0003700">
    <property type="term" value="F:DNA-binding transcription factor activity"/>
    <property type="evidence" value="ECO:0007669"/>
    <property type="project" value="InterPro"/>
</dbReference>
<dbReference type="InterPro" id="IPR036388">
    <property type="entry name" value="WH-like_DNA-bd_sf"/>
</dbReference>
<gene>
    <name evidence="7" type="ORF">IQ241_11295</name>
</gene>
<dbReference type="GO" id="GO:0008483">
    <property type="term" value="F:transaminase activity"/>
    <property type="evidence" value="ECO:0007669"/>
    <property type="project" value="UniProtKB-KW"/>
</dbReference>
<dbReference type="SUPFAM" id="SSF53383">
    <property type="entry name" value="PLP-dependent transferases"/>
    <property type="match status" value="1"/>
</dbReference>
<protein>
    <submittedName>
        <fullName evidence="7">PLP-dependent aminotransferase family protein</fullName>
    </submittedName>
</protein>
<comment type="similarity">
    <text evidence="1">In the C-terminal section; belongs to the class-I pyridoxal-phosphate-dependent aminotransferase family.</text>
</comment>
<keyword evidence="2" id="KW-0663">Pyridoxal phosphate</keyword>
<accession>A0A8J7DBL0</accession>
<dbReference type="PRINTS" id="PR00035">
    <property type="entry name" value="HTHGNTR"/>
</dbReference>
<organism evidence="7 8">
    <name type="scientific">Vasconcelosia minhoensis LEGE 07310</name>
    <dbReference type="NCBI Taxonomy" id="915328"/>
    <lineage>
        <taxon>Bacteria</taxon>
        <taxon>Bacillati</taxon>
        <taxon>Cyanobacteriota</taxon>
        <taxon>Cyanophyceae</taxon>
        <taxon>Nodosilineales</taxon>
        <taxon>Cymatolegaceae</taxon>
        <taxon>Vasconcelosia</taxon>
        <taxon>Vasconcelosia minhoensis</taxon>
    </lineage>
</organism>
<evidence type="ECO:0000256" key="4">
    <source>
        <dbReference type="ARBA" id="ARBA00023125"/>
    </source>
</evidence>
<dbReference type="InterPro" id="IPR000524">
    <property type="entry name" value="Tscrpt_reg_HTH_GntR"/>
</dbReference>
<dbReference type="Proteomes" id="UP000636505">
    <property type="component" value="Unassembled WGS sequence"/>
</dbReference>
<dbReference type="CDD" id="cd07377">
    <property type="entry name" value="WHTH_GntR"/>
    <property type="match status" value="1"/>
</dbReference>
<dbReference type="Gene3D" id="3.40.640.10">
    <property type="entry name" value="Type I PLP-dependent aspartate aminotransferase-like (Major domain)"/>
    <property type="match status" value="1"/>
</dbReference>
<dbReference type="RefSeq" id="WP_193907114.1">
    <property type="nucleotide sequence ID" value="NZ_JADEXG010000023.1"/>
</dbReference>
<comment type="caution">
    <text evidence="7">The sequence shown here is derived from an EMBL/GenBank/DDBJ whole genome shotgun (WGS) entry which is preliminary data.</text>
</comment>
<dbReference type="AlphaFoldDB" id="A0A8J7DBL0"/>